<dbReference type="CDD" id="cd00130">
    <property type="entry name" value="PAS"/>
    <property type="match status" value="1"/>
</dbReference>
<dbReference type="PROSITE" id="PS50883">
    <property type="entry name" value="EAL"/>
    <property type="match status" value="1"/>
</dbReference>
<feature type="domain" description="GGDEF" evidence="6">
    <location>
        <begin position="513"/>
        <end position="651"/>
    </location>
</feature>
<dbReference type="PROSITE" id="PS50112">
    <property type="entry name" value="PAS"/>
    <property type="match status" value="1"/>
</dbReference>
<dbReference type="NCBIfam" id="TIGR00254">
    <property type="entry name" value="GGDEF"/>
    <property type="match status" value="1"/>
</dbReference>
<dbReference type="Proteomes" id="UP001241056">
    <property type="component" value="Unassembled WGS sequence"/>
</dbReference>
<dbReference type="PROSITE" id="PS50887">
    <property type="entry name" value="GGDEF"/>
    <property type="match status" value="1"/>
</dbReference>
<keyword evidence="1" id="KW-0812">Transmembrane</keyword>
<evidence type="ECO:0000259" key="3">
    <source>
        <dbReference type="PROSITE" id="PS50112"/>
    </source>
</evidence>
<dbReference type="SMART" id="SM00052">
    <property type="entry name" value="EAL"/>
    <property type="match status" value="1"/>
</dbReference>
<dbReference type="SUPFAM" id="SSF53850">
    <property type="entry name" value="Periplasmic binding protein-like II"/>
    <property type="match status" value="1"/>
</dbReference>
<dbReference type="InterPro" id="IPR000160">
    <property type="entry name" value="GGDEF_dom"/>
</dbReference>
<evidence type="ECO:0000256" key="2">
    <source>
        <dbReference type="SAM" id="SignalP"/>
    </source>
</evidence>
<dbReference type="RefSeq" id="WP_289409743.1">
    <property type="nucleotide sequence ID" value="NZ_JAUCDY010000002.1"/>
</dbReference>
<dbReference type="SMART" id="SM00267">
    <property type="entry name" value="GGDEF"/>
    <property type="match status" value="1"/>
</dbReference>
<evidence type="ECO:0000313" key="8">
    <source>
        <dbReference type="Proteomes" id="UP001241056"/>
    </source>
</evidence>
<name>A0ABT7SLN4_9GAMM</name>
<dbReference type="PANTHER" id="PTHR44757:SF2">
    <property type="entry name" value="BIOFILM ARCHITECTURE MAINTENANCE PROTEIN MBAA"/>
    <property type="match status" value="1"/>
</dbReference>
<dbReference type="InterPro" id="IPR035965">
    <property type="entry name" value="PAS-like_dom_sf"/>
</dbReference>
<dbReference type="PANTHER" id="PTHR44757">
    <property type="entry name" value="DIGUANYLATE CYCLASE DGCP"/>
    <property type="match status" value="1"/>
</dbReference>
<evidence type="ECO:0000259" key="6">
    <source>
        <dbReference type="PROSITE" id="PS50887"/>
    </source>
</evidence>
<evidence type="ECO:0000256" key="1">
    <source>
        <dbReference type="SAM" id="Phobius"/>
    </source>
</evidence>
<keyword evidence="1" id="KW-1133">Transmembrane helix</keyword>
<accession>A0ABT7SLN4</accession>
<dbReference type="InterPro" id="IPR052155">
    <property type="entry name" value="Biofilm_reg_signaling"/>
</dbReference>
<keyword evidence="1" id="KW-0472">Membrane</keyword>
<dbReference type="Gene3D" id="3.20.20.450">
    <property type="entry name" value="EAL domain"/>
    <property type="match status" value="1"/>
</dbReference>
<dbReference type="Pfam" id="PF12974">
    <property type="entry name" value="Phosphonate-bd"/>
    <property type="match status" value="1"/>
</dbReference>
<feature type="domain" description="PAS" evidence="3">
    <location>
        <begin position="371"/>
        <end position="402"/>
    </location>
</feature>
<feature type="chain" id="PRO_5045487050" evidence="2">
    <location>
        <begin position="26"/>
        <end position="906"/>
    </location>
</feature>
<dbReference type="PROSITE" id="PS50113">
    <property type="entry name" value="PAC"/>
    <property type="match status" value="1"/>
</dbReference>
<sequence length="906" mass="102425">MKWLARLISYVLLCISLLFSVQSQANLAKKNLTIGILAFEPKHLIKANWQPIIEHVNQYLTHVSLQVEPYYYDELYSAVARREVDFVLTNSAYYIELAHSQGLSSPLASLITSYKNTPLRGFGGVIFTQAERTNIQGLSDLKGKRIATPKLGSVGGYMMQAYEMLQAGVELDSYKVIETGLPHEKTVWAVLQGEAEAGFVRTGVLESMLERGLIQADAIRIINQQELTDFPLALSTRLYPEWPLAAMAHVNTAHAGQVVGVFLTLDHNTSILREANVYGFSVPADYEPIRELMRTLKAKPYNIEAAITWRDIWRTHREESILAMTAILVILALSLLLVAYTRRLSKTLEQLKDNEEDLRISAVAFDTLEAIFITDLNERIIRVNNAFKQLTGYDDKEVLGQTPRILSSGMHDADFYRQIWREIKTFGGWTGELWNKRKSGERFPVQQAITAVKDVRGQTTHYLSTFSDITVRKLSEEQIHQLAFYDPLTGLANRRLLEDHIVQAFSSSARNKSYCALLFIDLDHFKHLNDTMGHKQGDELLKVVAQRLKESVRDGDTVARQGGDEFIILLEDLGEFKHDAAISAQTISEKILTAISQPYLLTDTQYILTASIGINLFIDHHETVEELMKRSDLAMYQAKAEGRDAIRFFDPSMQEAAARRSEIEADLRQAIELEQFELYYQPKVNRDGSLNGYEALLRWHHPVKGMIPPLEFIPVAEETGLIVPIGQWVFMQACHTIKQWQQDSSKQQLILAINISARQFRQKSFVAEFIKGYMEFGFPAHLLELELTESLLMDDVSATVGKMKELNQAGFLFALDDFGTGFSSLSYLKNLPLNCLKIDQSFVHDMLEDPEDAAIVETIITLAKTLKLKVIAEGVETQEQAIALRELGCDLMQGYYFGKPAPLPLA</sequence>
<dbReference type="EMBL" id="JAUCDY010000002">
    <property type="protein sequence ID" value="MDM7857091.1"/>
    <property type="molecule type" value="Genomic_DNA"/>
</dbReference>
<dbReference type="InterPro" id="IPR000014">
    <property type="entry name" value="PAS"/>
</dbReference>
<evidence type="ECO:0000259" key="4">
    <source>
        <dbReference type="PROSITE" id="PS50113"/>
    </source>
</evidence>
<dbReference type="Gene3D" id="3.30.70.270">
    <property type="match status" value="1"/>
</dbReference>
<feature type="signal peptide" evidence="2">
    <location>
        <begin position="1"/>
        <end position="25"/>
    </location>
</feature>
<dbReference type="InterPro" id="IPR001633">
    <property type="entry name" value="EAL_dom"/>
</dbReference>
<dbReference type="Gene3D" id="3.30.450.20">
    <property type="entry name" value="PAS domain"/>
    <property type="match status" value="1"/>
</dbReference>
<dbReference type="SUPFAM" id="SSF55073">
    <property type="entry name" value="Nucleotide cyclase"/>
    <property type="match status" value="1"/>
</dbReference>
<dbReference type="SUPFAM" id="SSF141868">
    <property type="entry name" value="EAL domain-like"/>
    <property type="match status" value="1"/>
</dbReference>
<dbReference type="Pfam" id="PF00563">
    <property type="entry name" value="EAL"/>
    <property type="match status" value="1"/>
</dbReference>
<dbReference type="InterPro" id="IPR001610">
    <property type="entry name" value="PAC"/>
</dbReference>
<organism evidence="7 8">
    <name type="scientific">Thiopseudomonas acetoxidans</name>
    <dbReference type="NCBI Taxonomy" id="3041622"/>
    <lineage>
        <taxon>Bacteria</taxon>
        <taxon>Pseudomonadati</taxon>
        <taxon>Pseudomonadota</taxon>
        <taxon>Gammaproteobacteria</taxon>
        <taxon>Pseudomonadales</taxon>
        <taxon>Pseudomonadaceae</taxon>
        <taxon>Thiopseudomonas</taxon>
    </lineage>
</organism>
<dbReference type="Pfam" id="PF00990">
    <property type="entry name" value="GGDEF"/>
    <property type="match status" value="1"/>
</dbReference>
<evidence type="ECO:0000313" key="7">
    <source>
        <dbReference type="EMBL" id="MDM7857091.1"/>
    </source>
</evidence>
<dbReference type="NCBIfam" id="TIGR00229">
    <property type="entry name" value="sensory_box"/>
    <property type="match status" value="1"/>
</dbReference>
<dbReference type="InterPro" id="IPR029787">
    <property type="entry name" value="Nucleotide_cyclase"/>
</dbReference>
<dbReference type="Gene3D" id="3.40.190.10">
    <property type="entry name" value="Periplasmic binding protein-like II"/>
    <property type="match status" value="2"/>
</dbReference>
<feature type="transmembrane region" description="Helical" evidence="1">
    <location>
        <begin position="321"/>
        <end position="340"/>
    </location>
</feature>
<comment type="caution">
    <text evidence="7">The sequence shown here is derived from an EMBL/GenBank/DDBJ whole genome shotgun (WGS) entry which is preliminary data.</text>
</comment>
<feature type="domain" description="EAL" evidence="5">
    <location>
        <begin position="660"/>
        <end position="906"/>
    </location>
</feature>
<gene>
    <name evidence="7" type="ORF">QEZ41_02180</name>
</gene>
<reference evidence="7 8" key="1">
    <citation type="submission" date="2023-06" db="EMBL/GenBank/DDBJ databases">
        <title>Thiopseudomonas sp. CY1220 draft genome sequence.</title>
        <authorList>
            <person name="Zhao G."/>
            <person name="An M."/>
        </authorList>
    </citation>
    <scope>NUCLEOTIDE SEQUENCE [LARGE SCALE GENOMIC DNA]</scope>
    <source>
        <strain evidence="7 8">CY1220</strain>
    </source>
</reference>
<keyword evidence="2" id="KW-0732">Signal</keyword>
<proteinExistence type="predicted"/>
<dbReference type="InterPro" id="IPR000700">
    <property type="entry name" value="PAS-assoc_C"/>
</dbReference>
<dbReference type="InterPro" id="IPR035919">
    <property type="entry name" value="EAL_sf"/>
</dbReference>
<dbReference type="SUPFAM" id="SSF55785">
    <property type="entry name" value="PYP-like sensor domain (PAS domain)"/>
    <property type="match status" value="1"/>
</dbReference>
<dbReference type="Pfam" id="PF13426">
    <property type="entry name" value="PAS_9"/>
    <property type="match status" value="1"/>
</dbReference>
<dbReference type="CDD" id="cd01948">
    <property type="entry name" value="EAL"/>
    <property type="match status" value="1"/>
</dbReference>
<dbReference type="SMART" id="SM00086">
    <property type="entry name" value="PAC"/>
    <property type="match status" value="1"/>
</dbReference>
<feature type="domain" description="PAC" evidence="4">
    <location>
        <begin position="429"/>
        <end position="481"/>
    </location>
</feature>
<dbReference type="InterPro" id="IPR043128">
    <property type="entry name" value="Rev_trsase/Diguanyl_cyclase"/>
</dbReference>
<dbReference type="CDD" id="cd01949">
    <property type="entry name" value="GGDEF"/>
    <property type="match status" value="1"/>
</dbReference>
<evidence type="ECO:0000259" key="5">
    <source>
        <dbReference type="PROSITE" id="PS50883"/>
    </source>
</evidence>
<protein>
    <submittedName>
        <fullName evidence="7">EAL domain-containing protein</fullName>
    </submittedName>
</protein>
<keyword evidence="8" id="KW-1185">Reference proteome</keyword>